<feature type="non-terminal residue" evidence="1">
    <location>
        <position position="1"/>
    </location>
</feature>
<evidence type="ECO:0000313" key="1">
    <source>
        <dbReference type="EMBL" id="RDY14193.1"/>
    </source>
</evidence>
<dbReference type="PANTHER" id="PTHR33067">
    <property type="entry name" value="RNA-DIRECTED DNA POLYMERASE-RELATED"/>
    <property type="match status" value="1"/>
</dbReference>
<dbReference type="PANTHER" id="PTHR33067:SF9">
    <property type="entry name" value="RNA-DIRECTED DNA POLYMERASE"/>
    <property type="match status" value="1"/>
</dbReference>
<dbReference type="SUPFAM" id="SSF56672">
    <property type="entry name" value="DNA/RNA polymerases"/>
    <property type="match status" value="1"/>
</dbReference>
<accession>A0A371IGS0</accession>
<sequence length="356" mass="41334">MPTSIYKSLDFVDREPTRMTIQLANRSVVQPLGVLKDVLVQVNELIFSTDFYVLDIEDQTSGKWFTLILGRSFFMTVRTKIQVHIGTLSMEFGDNLVQLNIFEAMKHPTKDPSLFGMDVIDELVEEHMQLDTDNDEILNFAKDIDVFDCLGSVMDEPHYDELLEVQDLSNSVDNLTVFANFYHKLEFVKFPYAICKYDENPECLKSVEVHTDPRPTDDISPSPSPPVMIKSLPSHLKYAYLGNDKKFLIIIASNLHWEQEEKLMHVLRQHQKAIGWKLSDLLGINPSVWLHKILMEEEARPIRQQQRRLNLTILEMVKKEVMKLLVVWIIYPILDNQWVSPVQVDPKKSEMTIMKN</sequence>
<evidence type="ECO:0008006" key="3">
    <source>
        <dbReference type="Google" id="ProtNLM"/>
    </source>
</evidence>
<dbReference type="OrthoDB" id="1424255at2759"/>
<dbReference type="EMBL" id="QJKJ01000118">
    <property type="protein sequence ID" value="RDY14193.1"/>
    <property type="molecule type" value="Genomic_DNA"/>
</dbReference>
<keyword evidence="2" id="KW-1185">Reference proteome</keyword>
<name>A0A371IGS0_MUCPR</name>
<dbReference type="Gene3D" id="3.10.10.10">
    <property type="entry name" value="HIV Type 1 Reverse Transcriptase, subunit A, domain 1"/>
    <property type="match status" value="1"/>
</dbReference>
<gene>
    <name evidence="1" type="ORF">CR513_00783</name>
</gene>
<dbReference type="InterPro" id="IPR021109">
    <property type="entry name" value="Peptidase_aspartic_dom_sf"/>
</dbReference>
<proteinExistence type="predicted"/>
<dbReference type="Gene3D" id="2.40.70.10">
    <property type="entry name" value="Acid Proteases"/>
    <property type="match status" value="1"/>
</dbReference>
<comment type="caution">
    <text evidence="1">The sequence shown here is derived from an EMBL/GenBank/DDBJ whole genome shotgun (WGS) entry which is preliminary data.</text>
</comment>
<protein>
    <recommendedName>
        <fullName evidence="3">Reverse transcriptase domain-containing protein</fullName>
    </recommendedName>
</protein>
<evidence type="ECO:0000313" key="2">
    <source>
        <dbReference type="Proteomes" id="UP000257109"/>
    </source>
</evidence>
<dbReference type="AlphaFoldDB" id="A0A371IGS0"/>
<dbReference type="Proteomes" id="UP000257109">
    <property type="component" value="Unassembled WGS sequence"/>
</dbReference>
<dbReference type="CDD" id="cd00303">
    <property type="entry name" value="retropepsin_like"/>
    <property type="match status" value="1"/>
</dbReference>
<reference evidence="1" key="1">
    <citation type="submission" date="2018-05" db="EMBL/GenBank/DDBJ databases">
        <title>Draft genome of Mucuna pruriens seed.</title>
        <authorList>
            <person name="Nnadi N.E."/>
            <person name="Vos R."/>
            <person name="Hasami M.H."/>
            <person name="Devisetty U.K."/>
            <person name="Aguiy J.C."/>
        </authorList>
    </citation>
    <scope>NUCLEOTIDE SEQUENCE [LARGE SCALE GENOMIC DNA]</scope>
    <source>
        <strain evidence="1">JCA_2017</strain>
    </source>
</reference>
<dbReference type="InterPro" id="IPR043502">
    <property type="entry name" value="DNA/RNA_pol_sf"/>
</dbReference>
<organism evidence="1 2">
    <name type="scientific">Mucuna pruriens</name>
    <name type="common">Velvet bean</name>
    <name type="synonym">Dolichos pruriens</name>
    <dbReference type="NCBI Taxonomy" id="157652"/>
    <lineage>
        <taxon>Eukaryota</taxon>
        <taxon>Viridiplantae</taxon>
        <taxon>Streptophyta</taxon>
        <taxon>Embryophyta</taxon>
        <taxon>Tracheophyta</taxon>
        <taxon>Spermatophyta</taxon>
        <taxon>Magnoliopsida</taxon>
        <taxon>eudicotyledons</taxon>
        <taxon>Gunneridae</taxon>
        <taxon>Pentapetalae</taxon>
        <taxon>rosids</taxon>
        <taxon>fabids</taxon>
        <taxon>Fabales</taxon>
        <taxon>Fabaceae</taxon>
        <taxon>Papilionoideae</taxon>
        <taxon>50 kb inversion clade</taxon>
        <taxon>NPAAA clade</taxon>
        <taxon>indigoferoid/millettioid clade</taxon>
        <taxon>Phaseoleae</taxon>
        <taxon>Mucuna</taxon>
    </lineage>
</organism>